<comment type="caution">
    <text evidence="3">The sequence shown here is derived from an EMBL/GenBank/DDBJ whole genome shotgun (WGS) entry which is preliminary data.</text>
</comment>
<dbReference type="AlphaFoldDB" id="A0A8X8KBZ4"/>
<dbReference type="Proteomes" id="UP000887320">
    <property type="component" value="Unassembled WGS sequence"/>
</dbReference>
<reference evidence="3" key="1">
    <citation type="submission" date="2021-07" db="EMBL/GenBank/DDBJ databases">
        <authorList>
            <person name="Fernandez M."/>
            <person name="Pereira P."/>
            <person name="Torres Tejerizo G.A."/>
            <person name="Gonzalez P."/>
            <person name="Agostini E."/>
        </authorList>
    </citation>
    <scope>NUCLEOTIDE SEQUENCE</scope>
    <source>
        <strain evidence="3">SFC 500-1A</strain>
    </source>
</reference>
<keyword evidence="2" id="KW-1133">Transmembrane helix</keyword>
<proteinExistence type="predicted"/>
<keyword evidence="2" id="KW-0472">Membrane</keyword>
<evidence type="ECO:0000313" key="4">
    <source>
        <dbReference type="Proteomes" id="UP000887320"/>
    </source>
</evidence>
<dbReference type="EMBL" id="JAHWXT010000001">
    <property type="protein sequence ID" value="MCF0263109.1"/>
    <property type="molecule type" value="Genomic_DNA"/>
</dbReference>
<feature type="region of interest" description="Disordered" evidence="1">
    <location>
        <begin position="133"/>
        <end position="161"/>
    </location>
</feature>
<accession>A0A8X8KBZ4</accession>
<feature type="compositionally biased region" description="Polar residues" evidence="1">
    <location>
        <begin position="133"/>
        <end position="160"/>
    </location>
</feature>
<protein>
    <submittedName>
        <fullName evidence="3">DUF4366 domain-containing protein</fullName>
    </submittedName>
</protein>
<feature type="transmembrane region" description="Helical" evidence="2">
    <location>
        <begin position="173"/>
        <end position="191"/>
    </location>
</feature>
<evidence type="ECO:0000313" key="3">
    <source>
        <dbReference type="EMBL" id="MCF0263109.1"/>
    </source>
</evidence>
<dbReference type="RefSeq" id="WP_151956817.1">
    <property type="nucleotide sequence ID" value="NZ_BKVV01000022.1"/>
</dbReference>
<name>A0A8X8KBZ4_ACIGI</name>
<keyword evidence="2" id="KW-0812">Transmembrane</keyword>
<sequence length="193" mass="21724">MYQLNQTQLQTLLDLLEHHQTEQAEQFLIAHLQLDPTAAKNLVRILHESPDALQAFKANPQILSGEMPNIKNESKSFEFNFSSSTVKMTNQDGKTIEINDQHPDWQEVKKQFQIDLTQPDALSKFAENFMQGQTQNTSSQAKSSSYDSTSPTHASVQTSGVEDLSHQNKSSSMLLLIGFLVLIGIAAFYYFKT</sequence>
<evidence type="ECO:0000256" key="1">
    <source>
        <dbReference type="SAM" id="MobiDB-lite"/>
    </source>
</evidence>
<evidence type="ECO:0000256" key="2">
    <source>
        <dbReference type="SAM" id="Phobius"/>
    </source>
</evidence>
<gene>
    <name evidence="3" type="ORF">KW868_01280</name>
</gene>
<organism evidence="3 4">
    <name type="scientific">Acinetobacter guillouiae</name>
    <name type="common">Acinetobacter genomosp. 11</name>
    <dbReference type="NCBI Taxonomy" id="106649"/>
    <lineage>
        <taxon>Bacteria</taxon>
        <taxon>Pseudomonadati</taxon>
        <taxon>Pseudomonadota</taxon>
        <taxon>Gammaproteobacteria</taxon>
        <taxon>Moraxellales</taxon>
        <taxon>Moraxellaceae</taxon>
        <taxon>Acinetobacter</taxon>
    </lineage>
</organism>